<protein>
    <submittedName>
        <fullName evidence="3">Uncharacterized protein</fullName>
    </submittedName>
</protein>
<accession>A0A165EX95</accession>
<feature type="region of interest" description="Disordered" evidence="1">
    <location>
        <begin position="446"/>
        <end position="467"/>
    </location>
</feature>
<evidence type="ECO:0000313" key="3">
    <source>
        <dbReference type="EMBL" id="KZT55709.1"/>
    </source>
</evidence>
<feature type="chain" id="PRO_5007857471" evidence="2">
    <location>
        <begin position="26"/>
        <end position="619"/>
    </location>
</feature>
<keyword evidence="4" id="KW-1185">Reference proteome</keyword>
<sequence>MRRQHTRTSRFAALLTLLHPPLGSSSPTVAPSRKSHGIVETNNANSKPDSLGPFPAPDPVGSSHSRRPSASKYKERAPPPLDLSRADEYRRLEPHAVATTSSSSMANDERGRPSMRSQSSSLDTGRGGALPTGLRILQKTPKTVDLSTPQVYTGRVSWSDYEEIAMASATCHRRQRGGVKIESQASDSAGAPRGVDPELPISQRCPEARLCASAVCLGLPDTPSTQLGPNSLYFCLSAPLRQPRALPYYPGPTMSSPYFVDTEALQLPIRRFSQKPLPTSTQYGNLPGNAPSMRLETPLSSRFLRAGPPPEQPRTNACDLCTMAMDSETEPWGAFHYSNAEGQVVFIVPDPAWSYDPLTAEFVSIVAPQQENHEFRNDVGFSASQEDPLIAADQMERGESQAGFSAPSSPQSASIVPPQYDITYRRTPFEGAGSPRDVPTFYTDSASTAWHGEPNATSPQEAHPDPAPWSETVLQSDSQSVMTSEMLPFPMSGTASIVQSPLDEAIEASELLLGLMDIDPFRMDLLEVHNLMVACNMTPGPRRPTRSLTRRLKRFCRWSYQLHTTLTNGRKHVWAAEDVDKVLNFFAKVESNLRDIVPNLVLEERAEGLDELREQECMF</sequence>
<dbReference type="EMBL" id="KV423990">
    <property type="protein sequence ID" value="KZT55709.1"/>
    <property type="molecule type" value="Genomic_DNA"/>
</dbReference>
<evidence type="ECO:0000256" key="1">
    <source>
        <dbReference type="SAM" id="MobiDB-lite"/>
    </source>
</evidence>
<feature type="signal peptide" evidence="2">
    <location>
        <begin position="1"/>
        <end position="25"/>
    </location>
</feature>
<feature type="region of interest" description="Disordered" evidence="1">
    <location>
        <begin position="19"/>
        <end position="132"/>
    </location>
</feature>
<dbReference type="Proteomes" id="UP000076842">
    <property type="component" value="Unassembled WGS sequence"/>
</dbReference>
<name>A0A165EX95_9BASI</name>
<evidence type="ECO:0000256" key="2">
    <source>
        <dbReference type="SAM" id="SignalP"/>
    </source>
</evidence>
<dbReference type="InParanoid" id="A0A165EX95"/>
<proteinExistence type="predicted"/>
<dbReference type="AlphaFoldDB" id="A0A165EX95"/>
<dbReference type="OrthoDB" id="10657950at2759"/>
<gene>
    <name evidence="3" type="ORF">CALCODRAFT_342676</name>
</gene>
<organism evidence="3 4">
    <name type="scientific">Calocera cornea HHB12733</name>
    <dbReference type="NCBI Taxonomy" id="1353952"/>
    <lineage>
        <taxon>Eukaryota</taxon>
        <taxon>Fungi</taxon>
        <taxon>Dikarya</taxon>
        <taxon>Basidiomycota</taxon>
        <taxon>Agaricomycotina</taxon>
        <taxon>Dacrymycetes</taxon>
        <taxon>Dacrymycetales</taxon>
        <taxon>Dacrymycetaceae</taxon>
        <taxon>Calocera</taxon>
    </lineage>
</organism>
<feature type="compositionally biased region" description="Basic and acidic residues" evidence="1">
    <location>
        <begin position="84"/>
        <end position="94"/>
    </location>
</feature>
<reference evidence="3 4" key="1">
    <citation type="journal article" date="2016" name="Mol. Biol. Evol.">
        <title>Comparative Genomics of Early-Diverging Mushroom-Forming Fungi Provides Insights into the Origins of Lignocellulose Decay Capabilities.</title>
        <authorList>
            <person name="Nagy L.G."/>
            <person name="Riley R."/>
            <person name="Tritt A."/>
            <person name="Adam C."/>
            <person name="Daum C."/>
            <person name="Floudas D."/>
            <person name="Sun H."/>
            <person name="Yadav J.S."/>
            <person name="Pangilinan J."/>
            <person name="Larsson K.H."/>
            <person name="Matsuura K."/>
            <person name="Barry K."/>
            <person name="Labutti K."/>
            <person name="Kuo R."/>
            <person name="Ohm R.A."/>
            <person name="Bhattacharya S.S."/>
            <person name="Shirouzu T."/>
            <person name="Yoshinaga Y."/>
            <person name="Martin F.M."/>
            <person name="Grigoriev I.V."/>
            <person name="Hibbett D.S."/>
        </authorList>
    </citation>
    <scope>NUCLEOTIDE SEQUENCE [LARGE SCALE GENOMIC DNA]</scope>
    <source>
        <strain evidence="3 4">HHB12733</strain>
    </source>
</reference>
<keyword evidence="2" id="KW-0732">Signal</keyword>
<evidence type="ECO:0000313" key="4">
    <source>
        <dbReference type="Proteomes" id="UP000076842"/>
    </source>
</evidence>